<dbReference type="RefSeq" id="WP_104847604.1">
    <property type="nucleotide sequence ID" value="NZ_PKOZ01000001.1"/>
</dbReference>
<organism evidence="1 2">
    <name type="scientific">Pradoshia eiseniae</name>
    <dbReference type="NCBI Taxonomy" id="2064768"/>
    <lineage>
        <taxon>Bacteria</taxon>
        <taxon>Bacillati</taxon>
        <taxon>Bacillota</taxon>
        <taxon>Bacilli</taxon>
        <taxon>Bacillales</taxon>
        <taxon>Bacillaceae</taxon>
        <taxon>Pradoshia</taxon>
    </lineage>
</organism>
<dbReference type="Proteomes" id="UP000239663">
    <property type="component" value="Unassembled WGS sequence"/>
</dbReference>
<dbReference type="EMBL" id="PKOZ01000001">
    <property type="protein sequence ID" value="PQD96506.1"/>
    <property type="molecule type" value="Genomic_DNA"/>
</dbReference>
<evidence type="ECO:0000313" key="1">
    <source>
        <dbReference type="EMBL" id="PQD96506.1"/>
    </source>
</evidence>
<comment type="caution">
    <text evidence="1">The sequence shown here is derived from an EMBL/GenBank/DDBJ whole genome shotgun (WGS) entry which is preliminary data.</text>
</comment>
<evidence type="ECO:0000313" key="2">
    <source>
        <dbReference type="Proteomes" id="UP000239663"/>
    </source>
</evidence>
<dbReference type="AlphaFoldDB" id="A0A2S7N399"/>
<sequence length="191" mass="21806">MDKLGKLKISENRARSYRKLSEATPGGIVPYLWREPSETQENLSVGIQMNHNKQVDRIDVICKNDSPRPISFKVFFVTERTSPVSACFYSPTDALVYFYEDDQIVLLNGHDRASISIMEQRSRNAVFEAMQRGTVLPSPLARGYVICATMYQRNLLPGEVSMLSNWTVRGETKEDAMLLDFLIKNQTSIYQ</sequence>
<protein>
    <submittedName>
        <fullName evidence="1">Uncharacterized protein</fullName>
    </submittedName>
</protein>
<name>A0A2S7N399_9BACI</name>
<proteinExistence type="predicted"/>
<reference evidence="1 2" key="1">
    <citation type="submission" date="2017-12" db="EMBL/GenBank/DDBJ databases">
        <title>Taxonomic description and draft genome of Pradoshia cofamensis Gen. nov., sp. nov., a thermotolerant bacillale isolated from anterior gut of earthworm Eisenia fetida.</title>
        <authorList>
            <person name="Saha T."/>
            <person name="Chakraborty R."/>
        </authorList>
    </citation>
    <scope>NUCLEOTIDE SEQUENCE [LARGE SCALE GENOMIC DNA]</scope>
    <source>
        <strain evidence="1 2">EAG3</strain>
    </source>
</reference>
<accession>A0A2S7N399</accession>
<gene>
    <name evidence="1" type="ORF">CYL18_00990</name>
</gene>
<dbReference type="OrthoDB" id="2963894at2"/>
<keyword evidence="2" id="KW-1185">Reference proteome</keyword>